<evidence type="ECO:0000313" key="2">
    <source>
        <dbReference type="EMBL" id="MCW1884803.1"/>
    </source>
</evidence>
<dbReference type="PANTHER" id="PTHR35596:SF1">
    <property type="entry name" value="MICROBIAL-TYPE PARG CATALYTIC DOMAIN-CONTAINING PROTEIN"/>
    <property type="match status" value="1"/>
</dbReference>
<dbReference type="Pfam" id="PF10021">
    <property type="entry name" value="PARG_cat_microb"/>
    <property type="match status" value="1"/>
</dbReference>
<reference evidence="2 3" key="1">
    <citation type="submission" date="2022-10" db="EMBL/GenBank/DDBJ databases">
        <title>Luteolibacter flavescens strain MCCC 1K03193, whole genome shotgun sequencing project.</title>
        <authorList>
            <person name="Zhao G."/>
            <person name="Shen L."/>
        </authorList>
    </citation>
    <scope>NUCLEOTIDE SEQUENCE [LARGE SCALE GENOMIC DNA]</scope>
    <source>
        <strain evidence="2 3">MCCC 1K03193</strain>
    </source>
</reference>
<protein>
    <submittedName>
        <fullName evidence="2">TIGR02452 family protein</fullName>
    </submittedName>
</protein>
<dbReference type="Proteomes" id="UP001207930">
    <property type="component" value="Unassembled WGS sequence"/>
</dbReference>
<sequence length="279" mass="30691">MRLQLKAKAEEVLQIVENGGYRNRAGEWVDIREAVDHAVAGTRLYRPVDSVGLMERSGDAQPGSGPVVTVTPETTQIAASRMVKEGAGDLVLLNFASARHPGGGFINGAKAQEEDLARCSALYHCLLPQKEYYDRNSSQPSMLYTDHLIYSPQVPWFRTRSRDEPDEVFLASVITAPAPNARQALLRGDTQDQIRVALERRCGQVLGVARAHGHRNLLLGAWGCGVFGNDPRMVAGAFKEWIDGPTFAGAFDQVVFAVFDGTEDQGTLRAFEETFRDRT</sequence>
<dbReference type="Gene3D" id="3.40.220.10">
    <property type="entry name" value="Leucine Aminopeptidase, subunit E, domain 1"/>
    <property type="match status" value="1"/>
</dbReference>
<dbReference type="InterPro" id="IPR012664">
    <property type="entry name" value="CHP02452"/>
</dbReference>
<dbReference type="PANTHER" id="PTHR35596">
    <property type="entry name" value="DUF2263 DOMAIN-CONTAINING PROTEIN"/>
    <property type="match status" value="1"/>
</dbReference>
<keyword evidence="3" id="KW-1185">Reference proteome</keyword>
<evidence type="ECO:0000313" key="3">
    <source>
        <dbReference type="Proteomes" id="UP001207930"/>
    </source>
</evidence>
<gene>
    <name evidence="2" type="ORF">OKA04_08695</name>
</gene>
<dbReference type="InterPro" id="IPR019261">
    <property type="entry name" value="PARG_cat_microbial"/>
</dbReference>
<feature type="domain" description="Microbial-type PARG catalytic" evidence="1">
    <location>
        <begin position="9"/>
        <end position="158"/>
    </location>
</feature>
<accession>A0ABT3FML8</accession>
<organism evidence="2 3">
    <name type="scientific">Luteolibacter flavescens</name>
    <dbReference type="NCBI Taxonomy" id="1859460"/>
    <lineage>
        <taxon>Bacteria</taxon>
        <taxon>Pseudomonadati</taxon>
        <taxon>Verrucomicrobiota</taxon>
        <taxon>Verrucomicrobiia</taxon>
        <taxon>Verrucomicrobiales</taxon>
        <taxon>Verrucomicrobiaceae</taxon>
        <taxon>Luteolibacter</taxon>
    </lineage>
</organism>
<name>A0ABT3FML8_9BACT</name>
<proteinExistence type="predicted"/>
<evidence type="ECO:0000259" key="1">
    <source>
        <dbReference type="Pfam" id="PF10021"/>
    </source>
</evidence>
<dbReference type="RefSeq" id="WP_264500760.1">
    <property type="nucleotide sequence ID" value="NZ_JAPDDS010000004.1"/>
</dbReference>
<dbReference type="NCBIfam" id="TIGR02452">
    <property type="entry name" value="TIGR02452 family protein"/>
    <property type="match status" value="1"/>
</dbReference>
<dbReference type="PIRSF" id="PIRSF014899">
    <property type="entry name" value="UCP014899"/>
    <property type="match status" value="1"/>
</dbReference>
<dbReference type="InterPro" id="IPR043472">
    <property type="entry name" value="Macro_dom-like"/>
</dbReference>
<dbReference type="SUPFAM" id="SSF52949">
    <property type="entry name" value="Macro domain-like"/>
    <property type="match status" value="1"/>
</dbReference>
<comment type="caution">
    <text evidence="2">The sequence shown here is derived from an EMBL/GenBank/DDBJ whole genome shotgun (WGS) entry which is preliminary data.</text>
</comment>
<dbReference type="EMBL" id="JAPDDS010000004">
    <property type="protein sequence ID" value="MCW1884803.1"/>
    <property type="molecule type" value="Genomic_DNA"/>
</dbReference>